<dbReference type="InterPro" id="IPR008753">
    <property type="entry name" value="Peptidase_M13_N"/>
</dbReference>
<dbReference type="Pfam" id="PF05649">
    <property type="entry name" value="Peptidase_M13_N"/>
    <property type="match status" value="1"/>
</dbReference>
<name>A0AAQ4D933_AMBAM</name>
<feature type="domain" description="Peptidase M13 N-terminal" evidence="4">
    <location>
        <begin position="365"/>
        <end position="733"/>
    </location>
</feature>
<dbReference type="PANTHER" id="PTHR11733">
    <property type="entry name" value="ZINC METALLOPROTEASE FAMILY M13 NEPRILYSIN-RELATED"/>
    <property type="match status" value="1"/>
</dbReference>
<feature type="compositionally biased region" description="Basic and acidic residues" evidence="2">
    <location>
        <begin position="13"/>
        <end position="23"/>
    </location>
</feature>
<feature type="region of interest" description="Disordered" evidence="2">
    <location>
        <begin position="1"/>
        <end position="298"/>
    </location>
</feature>
<keyword evidence="6" id="KW-1185">Reference proteome</keyword>
<dbReference type="Gene3D" id="3.40.390.10">
    <property type="entry name" value="Collagenase (Catalytic Domain)"/>
    <property type="match status" value="1"/>
</dbReference>
<dbReference type="PROSITE" id="PS51885">
    <property type="entry name" value="NEPRILYSIN"/>
    <property type="match status" value="1"/>
</dbReference>
<proteinExistence type="inferred from homology"/>
<dbReference type="InterPro" id="IPR024079">
    <property type="entry name" value="MetalloPept_cat_dom_sf"/>
</dbReference>
<evidence type="ECO:0000256" key="1">
    <source>
        <dbReference type="ARBA" id="ARBA00007357"/>
    </source>
</evidence>
<feature type="compositionally biased region" description="Low complexity" evidence="2">
    <location>
        <begin position="77"/>
        <end position="91"/>
    </location>
</feature>
<dbReference type="SUPFAM" id="SSF55486">
    <property type="entry name" value="Metalloproteases ('zincins'), catalytic domain"/>
    <property type="match status" value="1"/>
</dbReference>
<feature type="compositionally biased region" description="Low complexity" evidence="2">
    <location>
        <begin position="50"/>
        <end position="66"/>
    </location>
</feature>
<keyword evidence="3" id="KW-0472">Membrane</keyword>
<evidence type="ECO:0000313" key="6">
    <source>
        <dbReference type="Proteomes" id="UP001321473"/>
    </source>
</evidence>
<feature type="transmembrane region" description="Helical" evidence="3">
    <location>
        <begin position="307"/>
        <end position="329"/>
    </location>
</feature>
<dbReference type="EMBL" id="JARKHS020033541">
    <property type="protein sequence ID" value="KAK8758973.1"/>
    <property type="molecule type" value="Genomic_DNA"/>
</dbReference>
<dbReference type="InterPro" id="IPR000718">
    <property type="entry name" value="Peptidase_M13"/>
</dbReference>
<organism evidence="5 6">
    <name type="scientific">Amblyomma americanum</name>
    <name type="common">Lone star tick</name>
    <dbReference type="NCBI Taxonomy" id="6943"/>
    <lineage>
        <taxon>Eukaryota</taxon>
        <taxon>Metazoa</taxon>
        <taxon>Ecdysozoa</taxon>
        <taxon>Arthropoda</taxon>
        <taxon>Chelicerata</taxon>
        <taxon>Arachnida</taxon>
        <taxon>Acari</taxon>
        <taxon>Parasitiformes</taxon>
        <taxon>Ixodida</taxon>
        <taxon>Ixodoidea</taxon>
        <taxon>Ixodidae</taxon>
        <taxon>Amblyomminae</taxon>
        <taxon>Amblyomma</taxon>
    </lineage>
</organism>
<evidence type="ECO:0000313" key="5">
    <source>
        <dbReference type="EMBL" id="KAK8758973.1"/>
    </source>
</evidence>
<dbReference type="GO" id="GO:0016485">
    <property type="term" value="P:protein processing"/>
    <property type="evidence" value="ECO:0007669"/>
    <property type="project" value="TreeGrafter"/>
</dbReference>
<protein>
    <recommendedName>
        <fullName evidence="4">Peptidase M13 N-terminal domain-containing protein</fullName>
    </recommendedName>
</protein>
<feature type="compositionally biased region" description="Polar residues" evidence="2">
    <location>
        <begin position="114"/>
        <end position="123"/>
    </location>
</feature>
<evidence type="ECO:0000256" key="3">
    <source>
        <dbReference type="SAM" id="Phobius"/>
    </source>
</evidence>
<keyword evidence="3" id="KW-0812">Transmembrane</keyword>
<accession>A0AAQ4D933</accession>
<reference evidence="5 6" key="1">
    <citation type="journal article" date="2023" name="Arcadia Sci">
        <title>De novo assembly of a long-read Amblyomma americanum tick genome.</title>
        <authorList>
            <person name="Chou S."/>
            <person name="Poskanzer K.E."/>
            <person name="Rollins M."/>
            <person name="Thuy-Boun P.S."/>
        </authorList>
    </citation>
    <scope>NUCLEOTIDE SEQUENCE [LARGE SCALE GENOMIC DNA]</scope>
    <source>
        <strain evidence="5">F_SG_1</strain>
        <tissue evidence="5">Salivary glands</tissue>
    </source>
</reference>
<feature type="compositionally biased region" description="Basic residues" evidence="2">
    <location>
        <begin position="67"/>
        <end position="76"/>
    </location>
</feature>
<feature type="compositionally biased region" description="Polar residues" evidence="2">
    <location>
        <begin position="1"/>
        <end position="12"/>
    </location>
</feature>
<feature type="compositionally biased region" description="Polar residues" evidence="2">
    <location>
        <begin position="92"/>
        <end position="106"/>
    </location>
</feature>
<dbReference type="Proteomes" id="UP001321473">
    <property type="component" value="Unassembled WGS sequence"/>
</dbReference>
<keyword evidence="3" id="KW-1133">Transmembrane helix</keyword>
<dbReference type="AlphaFoldDB" id="A0AAQ4D933"/>
<dbReference type="GO" id="GO:0005886">
    <property type="term" value="C:plasma membrane"/>
    <property type="evidence" value="ECO:0007669"/>
    <property type="project" value="TreeGrafter"/>
</dbReference>
<dbReference type="PANTHER" id="PTHR11733:SF241">
    <property type="entry name" value="GH26575P-RELATED"/>
    <property type="match status" value="1"/>
</dbReference>
<evidence type="ECO:0000256" key="2">
    <source>
        <dbReference type="SAM" id="MobiDB-lite"/>
    </source>
</evidence>
<gene>
    <name evidence="5" type="ORF">V5799_003398</name>
</gene>
<sequence>MSSEQAPPQTSFQEKRPATRPEGPEASPVEATPQEAVPLISGREPPSTTVLPVAEDAPAAAPGTASVHRHPRKSRRSASTSSTGSTQSSKTLQEAPTSRQVSQTPSHAPEAQPSAVTGRSQPATRLIKGPDDAMQPLGHRSQQPSDGQAPAPASSLPAVTETRTPAPELVTGGRTAPETLPAASGPETSTTTRQSRESPLQSAAREGTPLHSKIHQKQRISGGVVDNRPTSKAGVAAKEAAKRDMSHESAVSGARLSEADGYGVTRVSQDTGHGPDRWAQFRHPPATDVKTSVPPPTMRERDWTKPFIAVSALATASIVVAIVLTVFLLPHGNGTHRDSRPVCSTADCVGHGYIIGINRSRGTAPCDDFGRFVCSGWTGKYGNLAFSVRAEAIADWIEGIMLSSLRVDKTATVLDRPLRMMRDCVERDSDNDDRGPVQELLNFVKGRIFSWPTRDWDEDEVVPSWKPLRALIELAVLWGLPLWFRVDLLPKTMESRRVRVVVSPSPLATIFRRIQNELMVHEEVYSYYVKRFIESIYNERPAARAYETFLRGSAKMQSHVFGNLSDAADSSYFVPKIVTIPGLTSVANLSPKDWKVALQDVNGLSLTSKSLLLITNDMILQAMNTIFRTYTAREIWFHTSWWFVQIMGPTTSDALFNEAAIHPLGKSYQSILCAVHVDASYGALLTAVLKTRLPDAERRTISSVMRSIEGVTLAKVRSSSRLNPETRSALEDMINKTRTVLWPDEHLGSIEKLEKFYGLPYNNSRSFFLEWLRSREHLQRTMNTSEYAEATSVHRLAVNRLGWYNAALGVISMSVALLAPPFYSARGTSAMLYAGLGYIYAEELLYALNSMLCLLKDGKILPRVDADTRRALWSAPCPIWCPYIKGSYLLFPGLQAVDIAYAAYVRDRDEDSDLPIKGLESYSADQLFFITACHAGCRGDRKGTLSNQACATALKKFVPFVRAFSCSESSDMDAFEKCHYF</sequence>
<comment type="caution">
    <text evidence="5">The sequence shown here is derived from an EMBL/GenBank/DDBJ whole genome shotgun (WGS) entry which is preliminary data.</text>
</comment>
<dbReference type="GO" id="GO:0004222">
    <property type="term" value="F:metalloendopeptidase activity"/>
    <property type="evidence" value="ECO:0007669"/>
    <property type="project" value="InterPro"/>
</dbReference>
<comment type="similarity">
    <text evidence="1">Belongs to the peptidase M13 family.</text>
</comment>
<evidence type="ECO:0000259" key="4">
    <source>
        <dbReference type="Pfam" id="PF05649"/>
    </source>
</evidence>